<keyword evidence="2" id="KW-1185">Reference proteome</keyword>
<protein>
    <submittedName>
        <fullName evidence="1">Uncharacterized protein</fullName>
    </submittedName>
</protein>
<organism evidence="1 2">
    <name type="scientific">Persea americana</name>
    <name type="common">Avocado</name>
    <dbReference type="NCBI Taxonomy" id="3435"/>
    <lineage>
        <taxon>Eukaryota</taxon>
        <taxon>Viridiplantae</taxon>
        <taxon>Streptophyta</taxon>
        <taxon>Embryophyta</taxon>
        <taxon>Tracheophyta</taxon>
        <taxon>Spermatophyta</taxon>
        <taxon>Magnoliopsida</taxon>
        <taxon>Magnoliidae</taxon>
        <taxon>Laurales</taxon>
        <taxon>Lauraceae</taxon>
        <taxon>Persea</taxon>
    </lineage>
</organism>
<reference evidence="1 2" key="1">
    <citation type="journal article" date="2022" name="Hortic Res">
        <title>A haplotype resolved chromosomal level avocado genome allows analysis of novel avocado genes.</title>
        <authorList>
            <person name="Nath O."/>
            <person name="Fletcher S.J."/>
            <person name="Hayward A."/>
            <person name="Shaw L.M."/>
            <person name="Masouleh A.K."/>
            <person name="Furtado A."/>
            <person name="Henry R.J."/>
            <person name="Mitter N."/>
        </authorList>
    </citation>
    <scope>NUCLEOTIDE SEQUENCE [LARGE SCALE GENOMIC DNA]</scope>
    <source>
        <strain evidence="2">cv. Hass</strain>
    </source>
</reference>
<dbReference type="EMBL" id="CM056820">
    <property type="protein sequence ID" value="KAJ8616332.1"/>
    <property type="molecule type" value="Genomic_DNA"/>
</dbReference>
<gene>
    <name evidence="1" type="ORF">MRB53_035704</name>
</gene>
<proteinExistence type="predicted"/>
<name>A0ACC2K5E9_PERAE</name>
<comment type="caution">
    <text evidence="1">The sequence shown here is derived from an EMBL/GenBank/DDBJ whole genome shotgun (WGS) entry which is preliminary data.</text>
</comment>
<accession>A0ACC2K5E9</accession>
<evidence type="ECO:0000313" key="2">
    <source>
        <dbReference type="Proteomes" id="UP001234297"/>
    </source>
</evidence>
<dbReference type="Proteomes" id="UP001234297">
    <property type="component" value="Chromosome 12"/>
</dbReference>
<sequence length="80" mass="8863">MQFPAVSADLPHSFLYHSSVVVSIESFSFQEREEKSPFKTLPARTLDLPIPEAKALFGALLFSSFDGNGAYIDKRSNSSH</sequence>
<evidence type="ECO:0000313" key="1">
    <source>
        <dbReference type="EMBL" id="KAJ8616332.1"/>
    </source>
</evidence>